<comment type="caution">
    <text evidence="1">The sequence shown here is derived from an EMBL/GenBank/DDBJ whole genome shotgun (WGS) entry which is preliminary data.</text>
</comment>
<dbReference type="SUPFAM" id="SSF102405">
    <property type="entry name" value="MCP/YpsA-like"/>
    <property type="match status" value="1"/>
</dbReference>
<sequence>MPNMDIPFQPLRNSLYTSLELMGGFDPERPLSAAETLDFQTYRYFTANGGACPNDPYAGMMQALHDHSIMRAISKFFTSVDVPTVAIMGGHDVPRSAARYLDVVHVARTLTQGGCLVASGGGPGTMEATHLGALLATASDQDVADAVQHLRSRPTLPDTTSVVSQTGEVDTAIVRQLHSWAKPAFEIAQTFTDPGGRSLAVPTWHYGCEPLTPLATHVAKYFQNSLREDMLLSLAANGIIYTPGASGTLQEVFQNAAQNYYPRSGQEFSPMIFYGREFWTEKLPVLPVLEGLFVGNAKLTPEEFGRLIRVVDTAEEAVNALLEHRPSTTKMIHRMQAEGFGPILAAAAGSAEAATSVLGAR</sequence>
<proteinExistence type="predicted"/>
<evidence type="ECO:0000313" key="2">
    <source>
        <dbReference type="Proteomes" id="UP000257451"/>
    </source>
</evidence>
<dbReference type="RefSeq" id="WP_020731259.1">
    <property type="nucleotide sequence ID" value="NZ_CAXLAF010000014.1"/>
</dbReference>
<gene>
    <name evidence="1" type="ORF">DAVIS_04401</name>
</gene>
<dbReference type="EMBL" id="PEDF01000168">
    <property type="protein sequence ID" value="RFZ35302.1"/>
    <property type="molecule type" value="Genomic_DNA"/>
</dbReference>
<dbReference type="InterPro" id="IPR052341">
    <property type="entry name" value="LOG_family_nucleotidases"/>
</dbReference>
<dbReference type="PANTHER" id="PTHR43393">
    <property type="entry name" value="CYTOKININ RIBOSIDE 5'-MONOPHOSPHATE PHOSPHORIBOHYDROLASE"/>
    <property type="match status" value="1"/>
</dbReference>
<dbReference type="Gene3D" id="3.40.50.450">
    <property type="match status" value="1"/>
</dbReference>
<protein>
    <submittedName>
        <fullName evidence="1">Putative lysine decarboxylase</fullName>
    </submittedName>
</protein>
<name>A0A3E2MQX5_MYCMR</name>
<evidence type="ECO:0000313" key="1">
    <source>
        <dbReference type="EMBL" id="RFZ35302.1"/>
    </source>
</evidence>
<organism evidence="1 2">
    <name type="scientific">Mycobacterium marinum</name>
    <dbReference type="NCBI Taxonomy" id="1781"/>
    <lineage>
        <taxon>Bacteria</taxon>
        <taxon>Bacillati</taxon>
        <taxon>Actinomycetota</taxon>
        <taxon>Actinomycetes</taxon>
        <taxon>Mycobacteriales</taxon>
        <taxon>Mycobacteriaceae</taxon>
        <taxon>Mycobacterium</taxon>
        <taxon>Mycobacterium ulcerans group</taxon>
    </lineage>
</organism>
<dbReference type="PANTHER" id="PTHR43393:SF3">
    <property type="entry name" value="LYSINE DECARBOXYLASE-LIKE PROTEIN"/>
    <property type="match status" value="1"/>
</dbReference>
<dbReference type="Proteomes" id="UP000257451">
    <property type="component" value="Unassembled WGS sequence"/>
</dbReference>
<reference evidence="1 2" key="1">
    <citation type="journal article" date="2018" name="Sci. Rep.">
        <title>Extensive genomic diversity among Mycobacterium marinum strains revealed by whole genome sequencing.</title>
        <authorList>
            <person name="Das S."/>
            <person name="Pettersson B.M."/>
            <person name="Behra P.R."/>
            <person name="Mallick A."/>
            <person name="Cheramie M."/>
            <person name="Ramesh M."/>
            <person name="Shirreff L."/>
            <person name="DuCote T."/>
            <person name="Dasgupta S."/>
            <person name="Ennis D.G."/>
            <person name="Kirsebom L.A."/>
        </authorList>
    </citation>
    <scope>NUCLEOTIDE SEQUENCE [LARGE SCALE GENOMIC DNA]</scope>
    <source>
        <strain evidence="1 2">Davis1</strain>
    </source>
</reference>
<dbReference type="AlphaFoldDB" id="A0A3E2MQX5"/>
<dbReference type="GO" id="GO:0005829">
    <property type="term" value="C:cytosol"/>
    <property type="evidence" value="ECO:0007669"/>
    <property type="project" value="TreeGrafter"/>
</dbReference>
<accession>A0A3E2MQX5</accession>
<dbReference type="GeneID" id="34341303"/>